<dbReference type="AlphaFoldDB" id="A0A0E9PJ38"/>
<reference evidence="1" key="2">
    <citation type="journal article" date="2015" name="Fish Shellfish Immunol.">
        <title>Early steps in the European eel (Anguilla anguilla)-Vibrio vulnificus interaction in the gills: Role of the RtxA13 toxin.</title>
        <authorList>
            <person name="Callol A."/>
            <person name="Pajuelo D."/>
            <person name="Ebbesson L."/>
            <person name="Teles M."/>
            <person name="MacKenzie S."/>
            <person name="Amaro C."/>
        </authorList>
    </citation>
    <scope>NUCLEOTIDE SEQUENCE</scope>
</reference>
<evidence type="ECO:0000313" key="1">
    <source>
        <dbReference type="EMBL" id="JAH04544.1"/>
    </source>
</evidence>
<protein>
    <submittedName>
        <fullName evidence="1">Uncharacterized protein</fullName>
    </submittedName>
</protein>
<accession>A0A0E9PJ38</accession>
<sequence length="41" mass="4641">MELSLSGQAEHIFRSLTEQQILKSLDAHSPTLFTELSRVLN</sequence>
<proteinExistence type="predicted"/>
<reference evidence="1" key="1">
    <citation type="submission" date="2014-11" db="EMBL/GenBank/DDBJ databases">
        <authorList>
            <person name="Amaro Gonzalez C."/>
        </authorList>
    </citation>
    <scope>NUCLEOTIDE SEQUENCE</scope>
</reference>
<dbReference type="EMBL" id="GBXM01104033">
    <property type="protein sequence ID" value="JAH04544.1"/>
    <property type="molecule type" value="Transcribed_RNA"/>
</dbReference>
<name>A0A0E9PJ38_ANGAN</name>
<organism evidence="1">
    <name type="scientific">Anguilla anguilla</name>
    <name type="common">European freshwater eel</name>
    <name type="synonym">Muraena anguilla</name>
    <dbReference type="NCBI Taxonomy" id="7936"/>
    <lineage>
        <taxon>Eukaryota</taxon>
        <taxon>Metazoa</taxon>
        <taxon>Chordata</taxon>
        <taxon>Craniata</taxon>
        <taxon>Vertebrata</taxon>
        <taxon>Euteleostomi</taxon>
        <taxon>Actinopterygii</taxon>
        <taxon>Neopterygii</taxon>
        <taxon>Teleostei</taxon>
        <taxon>Anguilliformes</taxon>
        <taxon>Anguillidae</taxon>
        <taxon>Anguilla</taxon>
    </lineage>
</organism>